<keyword evidence="3" id="KW-1185">Reference proteome</keyword>
<protein>
    <submittedName>
        <fullName evidence="2">Tdk</fullName>
        <ecNumber evidence="2">2.7.1.21</ecNumber>
    </submittedName>
</protein>
<dbReference type="SUPFAM" id="SSF52540">
    <property type="entry name" value="P-loop containing nucleoside triphosphate hydrolases"/>
    <property type="match status" value="1"/>
</dbReference>
<dbReference type="AlphaFoldDB" id="A0A8S3UIB7"/>
<dbReference type="CDD" id="cd01673">
    <property type="entry name" value="dNK"/>
    <property type="match status" value="1"/>
</dbReference>
<dbReference type="EC" id="2.7.1.21" evidence="2"/>
<dbReference type="InterPro" id="IPR027417">
    <property type="entry name" value="P-loop_NTPase"/>
</dbReference>
<evidence type="ECO:0000313" key="2">
    <source>
        <dbReference type="EMBL" id="CAG2243192.1"/>
    </source>
</evidence>
<dbReference type="Gene3D" id="3.40.50.300">
    <property type="entry name" value="P-loop containing nucleotide triphosphate hydrolases"/>
    <property type="match status" value="1"/>
</dbReference>
<name>A0A8S3UIB7_MYTED</name>
<dbReference type="PANTHER" id="PTHR10513">
    <property type="entry name" value="DEOXYNUCLEOSIDE KINASE"/>
    <property type="match status" value="1"/>
</dbReference>
<dbReference type="InterPro" id="IPR031314">
    <property type="entry name" value="DNK_dom"/>
</dbReference>
<dbReference type="OrthoDB" id="567086at2759"/>
<dbReference type="Pfam" id="PF01712">
    <property type="entry name" value="dNK"/>
    <property type="match status" value="1"/>
</dbReference>
<dbReference type="InterPro" id="IPR050566">
    <property type="entry name" value="Deoxyribonucleoside_kinase"/>
</dbReference>
<evidence type="ECO:0000313" key="3">
    <source>
        <dbReference type="Proteomes" id="UP000683360"/>
    </source>
</evidence>
<dbReference type="EMBL" id="CAJPWZ010002694">
    <property type="protein sequence ID" value="CAG2243192.1"/>
    <property type="molecule type" value="Genomic_DNA"/>
</dbReference>
<accession>A0A8S3UIB7</accession>
<dbReference type="PANTHER" id="PTHR10513:SF24">
    <property type="entry name" value="THYMIDINE KINASE 2, MITOCHONDRIAL"/>
    <property type="match status" value="1"/>
</dbReference>
<dbReference type="GO" id="GO:0005739">
    <property type="term" value="C:mitochondrion"/>
    <property type="evidence" value="ECO:0007669"/>
    <property type="project" value="TreeGrafter"/>
</dbReference>
<comment type="caution">
    <text evidence="2">The sequence shown here is derived from an EMBL/GenBank/DDBJ whole genome shotgun (WGS) entry which is preliminary data.</text>
</comment>
<sequence>MSAMFIENVLFKRCLVRSLCTFGRKASRLVNREKITERAFLNKVSQNSHNIISTGINITLAVLFTGIMSALPKKNGHHQKFTICVEGNIASGKTSFLEYFKDTHDVEVIEEPVNKWRNVQGGNILAKMYEDPTRWSLTLQTYVQLTMLQNHVKSQEKPIKLMERSIYSAKYCFVENLHNSGKMPDLEFAVLSEWFDWILDFHKCPLDLIVYLQTTPEIVYDRIKKRQRKEEQTIPIEYLQTLHNLHEDWLIHQRKFPVPCKVLTLDANYELDYMHKVFEENRKKIMCDSG</sequence>
<feature type="domain" description="Deoxynucleoside kinase" evidence="1">
    <location>
        <begin position="83"/>
        <end position="286"/>
    </location>
</feature>
<dbReference type="FunFam" id="3.40.50.300:FF:001571">
    <property type="entry name" value="Deoxynucleoside kinase"/>
    <property type="match status" value="1"/>
</dbReference>
<proteinExistence type="predicted"/>
<dbReference type="Proteomes" id="UP000683360">
    <property type="component" value="Unassembled WGS sequence"/>
</dbReference>
<organism evidence="2 3">
    <name type="scientific">Mytilus edulis</name>
    <name type="common">Blue mussel</name>
    <dbReference type="NCBI Taxonomy" id="6550"/>
    <lineage>
        <taxon>Eukaryota</taxon>
        <taxon>Metazoa</taxon>
        <taxon>Spiralia</taxon>
        <taxon>Lophotrochozoa</taxon>
        <taxon>Mollusca</taxon>
        <taxon>Bivalvia</taxon>
        <taxon>Autobranchia</taxon>
        <taxon>Pteriomorphia</taxon>
        <taxon>Mytilida</taxon>
        <taxon>Mytiloidea</taxon>
        <taxon>Mytilidae</taxon>
        <taxon>Mytilinae</taxon>
        <taxon>Mytilus</taxon>
    </lineage>
</organism>
<dbReference type="GO" id="GO:0004797">
    <property type="term" value="F:thymidine kinase activity"/>
    <property type="evidence" value="ECO:0007669"/>
    <property type="project" value="UniProtKB-EC"/>
</dbReference>
<reference evidence="2" key="1">
    <citation type="submission" date="2021-03" db="EMBL/GenBank/DDBJ databases">
        <authorList>
            <person name="Bekaert M."/>
        </authorList>
    </citation>
    <scope>NUCLEOTIDE SEQUENCE</scope>
</reference>
<evidence type="ECO:0000259" key="1">
    <source>
        <dbReference type="Pfam" id="PF01712"/>
    </source>
</evidence>
<keyword evidence="2" id="KW-0808">Transferase</keyword>
<gene>
    <name evidence="2" type="ORF">MEDL_55328</name>
</gene>